<evidence type="ECO:0000313" key="2">
    <source>
        <dbReference type="EMBL" id="RBP25694.1"/>
    </source>
</evidence>
<dbReference type="PANTHER" id="PTHR22916">
    <property type="entry name" value="GLYCOSYLTRANSFERASE"/>
    <property type="match status" value="1"/>
</dbReference>
<proteinExistence type="predicted"/>
<dbReference type="InterPro" id="IPR001173">
    <property type="entry name" value="Glyco_trans_2-like"/>
</dbReference>
<dbReference type="SUPFAM" id="SSF53448">
    <property type="entry name" value="Nucleotide-diphospho-sugar transferases"/>
    <property type="match status" value="1"/>
</dbReference>
<evidence type="ECO:0000313" key="3">
    <source>
        <dbReference type="Proteomes" id="UP000252995"/>
    </source>
</evidence>
<feature type="domain" description="Glycosyltransferase 2-like" evidence="1">
    <location>
        <begin position="5"/>
        <end position="137"/>
    </location>
</feature>
<dbReference type="PANTHER" id="PTHR22916:SF3">
    <property type="entry name" value="UDP-GLCNAC:BETAGAL BETA-1,3-N-ACETYLGLUCOSAMINYLTRANSFERASE-LIKE PROTEIN 1"/>
    <property type="match status" value="1"/>
</dbReference>
<dbReference type="Gene3D" id="3.90.550.10">
    <property type="entry name" value="Spore Coat Polysaccharide Biosynthesis Protein SpsA, Chain A"/>
    <property type="match status" value="1"/>
</dbReference>
<evidence type="ECO:0000259" key="1">
    <source>
        <dbReference type="Pfam" id="PF00535"/>
    </source>
</evidence>
<dbReference type="Pfam" id="PF00535">
    <property type="entry name" value="Glycos_transf_2"/>
    <property type="match status" value="1"/>
</dbReference>
<name>A0A366GFL7_9GAMM</name>
<accession>A0A366GFL7</accession>
<keyword evidence="2" id="KW-0808">Transferase</keyword>
<organism evidence="2 3">
    <name type="scientific">Marinobacter pelagius</name>
    <dbReference type="NCBI Taxonomy" id="379482"/>
    <lineage>
        <taxon>Bacteria</taxon>
        <taxon>Pseudomonadati</taxon>
        <taxon>Pseudomonadota</taxon>
        <taxon>Gammaproteobacteria</taxon>
        <taxon>Pseudomonadales</taxon>
        <taxon>Marinobacteraceae</taxon>
        <taxon>Marinobacter</taxon>
    </lineage>
</organism>
<gene>
    <name evidence="2" type="ORF">DET50_12136</name>
</gene>
<dbReference type="OrthoDB" id="9802649at2"/>
<dbReference type="RefSeq" id="WP_113863699.1">
    <property type="nucleotide sequence ID" value="NZ_QNRO01000021.1"/>
</dbReference>
<dbReference type="Proteomes" id="UP000252995">
    <property type="component" value="Unassembled WGS sequence"/>
</dbReference>
<dbReference type="GO" id="GO:0016758">
    <property type="term" value="F:hexosyltransferase activity"/>
    <property type="evidence" value="ECO:0007669"/>
    <property type="project" value="UniProtKB-ARBA"/>
</dbReference>
<protein>
    <submittedName>
        <fullName evidence="2">Glycosyl transferase family 2</fullName>
    </submittedName>
</protein>
<comment type="caution">
    <text evidence="2">The sequence shown here is derived from an EMBL/GenBank/DDBJ whole genome shotgun (WGS) entry which is preliminary data.</text>
</comment>
<dbReference type="AlphaFoldDB" id="A0A366GFL7"/>
<dbReference type="InterPro" id="IPR029044">
    <property type="entry name" value="Nucleotide-diphossugar_trans"/>
</dbReference>
<dbReference type="EMBL" id="QNRO01000021">
    <property type="protein sequence ID" value="RBP25694.1"/>
    <property type="molecule type" value="Genomic_DNA"/>
</dbReference>
<reference evidence="2 3" key="1">
    <citation type="submission" date="2018-06" db="EMBL/GenBank/DDBJ databases">
        <title>Freshwater and sediment microbial communities from various areas in North America, analyzing microbe dynamics in response to fracking.</title>
        <authorList>
            <person name="Lamendella R."/>
        </authorList>
    </citation>
    <scope>NUCLEOTIDE SEQUENCE [LARGE SCALE GENOMIC DNA]</scope>
    <source>
        <strain evidence="2 3">114J</strain>
    </source>
</reference>
<sequence length="325" mass="36830">MPTASVIIPVYNAGRYIRETIQSILDQSFTDFELILVDDGSTDDTAAIIQHHSDSRIRYFYQANSGKPASPRNKAIDQSNGDVIFIFDADDIMLPGKLATTMACLDQAPRAGLAFTGFGCIDESGEIINPDFLASYRTLHSLPKTTIGNKAHLIDSKVALRGLAYSNFLGTSGVAVRREIFQRVGYFDEEVRNSDDYLMWQAIASQYDFLYIPEVLHHYRNRSGNISSRAIEERAPGLISCTEKMKHYHQHDPEALRQLDRRIRRLHFEAGYSYFSQYKLGDARRAFIRTLSKGVDKRTLFYLILSLLPARVIAQLKQFKQPSST</sequence>